<gene>
    <name evidence="1" type="ORF">KDD93_07085</name>
</gene>
<reference evidence="1 2" key="1">
    <citation type="submission" date="2021-04" db="EMBL/GenBank/DDBJ databases">
        <title>Molecular and phenotypic characterization and identification of bacterial isolates recovered from the Anatolian ground squirrels (Spermophilus xanthoprymnus) and which have the potential to form a new species in the Campylobacter genus.</title>
        <authorList>
            <person name="Aydin F."/>
            <person name="Abay S."/>
            <person name="Kayman T."/>
            <person name="Karakaya E."/>
            <person name="Mustak H.K."/>
            <person name="Mustak I.B."/>
            <person name="Bilgin N."/>
            <person name="Duzler A."/>
            <person name="Sahin O."/>
            <person name="Guran O."/>
            <person name="Saticioglu I.B."/>
        </authorList>
    </citation>
    <scope>NUCLEOTIDE SEQUENCE [LARGE SCALE GENOMIC DNA]</scope>
    <source>
        <strain evidence="2">faydin-G24</strain>
    </source>
</reference>
<evidence type="ECO:0000313" key="1">
    <source>
        <dbReference type="EMBL" id="MBR8464325.1"/>
    </source>
</evidence>
<evidence type="ECO:0000313" key="2">
    <source>
        <dbReference type="Proteomes" id="UP000682951"/>
    </source>
</evidence>
<sequence>MINLYLQAGDYAILSLTLPIFKLHQIKVAQVVAFVMNTLSAFLNFLDCYDVEYTKIYGQHEYVYRRWNDKYKTDNNQHKAL</sequence>
<organism evidence="1 2">
    <name type="scientific">Campylobacter anatolicus</name>
    <dbReference type="NCBI Taxonomy" id="2829105"/>
    <lineage>
        <taxon>Bacteria</taxon>
        <taxon>Pseudomonadati</taxon>
        <taxon>Campylobacterota</taxon>
        <taxon>Epsilonproteobacteria</taxon>
        <taxon>Campylobacterales</taxon>
        <taxon>Campylobacteraceae</taxon>
        <taxon>Campylobacter</taxon>
    </lineage>
</organism>
<dbReference type="Proteomes" id="UP000682951">
    <property type="component" value="Unassembled WGS sequence"/>
</dbReference>
<accession>A0ABS5HJ83</accession>
<keyword evidence="2" id="KW-1185">Reference proteome</keyword>
<dbReference type="EMBL" id="JAGSSW010000007">
    <property type="protein sequence ID" value="MBR8464325.1"/>
    <property type="molecule type" value="Genomic_DNA"/>
</dbReference>
<dbReference type="RefSeq" id="WP_212142245.1">
    <property type="nucleotide sequence ID" value="NZ_JAGSSW010000007.1"/>
</dbReference>
<name>A0ABS5HJ83_9BACT</name>
<proteinExistence type="predicted"/>
<protein>
    <submittedName>
        <fullName evidence="1">Uncharacterized protein</fullName>
    </submittedName>
</protein>
<comment type="caution">
    <text evidence="1">The sequence shown here is derived from an EMBL/GenBank/DDBJ whole genome shotgun (WGS) entry which is preliminary data.</text>
</comment>